<comment type="subcellular location">
    <subcellularLocation>
        <location evidence="1">Cell membrane</location>
        <topology evidence="1">Multi-pass membrane protein</topology>
    </subcellularLocation>
</comment>
<reference evidence="8" key="1">
    <citation type="submission" date="2018-05" db="EMBL/GenBank/DDBJ databases">
        <authorList>
            <person name="Lanie J.A."/>
            <person name="Ng W.-L."/>
            <person name="Kazmierczak K.M."/>
            <person name="Andrzejewski T.M."/>
            <person name="Davidsen T.M."/>
            <person name="Wayne K.J."/>
            <person name="Tettelin H."/>
            <person name="Glass J.I."/>
            <person name="Rusch D."/>
            <person name="Podicherti R."/>
            <person name="Tsui H.-C.T."/>
            <person name="Winkler M.E."/>
        </authorList>
    </citation>
    <scope>NUCLEOTIDE SEQUENCE</scope>
</reference>
<keyword evidence="6 7" id="KW-0472">Membrane</keyword>
<feature type="transmembrane region" description="Helical" evidence="7">
    <location>
        <begin position="144"/>
        <end position="165"/>
    </location>
</feature>
<keyword evidence="2" id="KW-0813">Transport</keyword>
<keyword evidence="5 7" id="KW-1133">Transmembrane helix</keyword>
<keyword evidence="4 7" id="KW-0812">Transmembrane</keyword>
<accession>A0A382YJ22</accession>
<evidence type="ECO:0000256" key="3">
    <source>
        <dbReference type="ARBA" id="ARBA00022475"/>
    </source>
</evidence>
<dbReference type="InterPro" id="IPR052031">
    <property type="entry name" value="Membrane_Transporter-Flippase"/>
</dbReference>
<dbReference type="GO" id="GO:0042910">
    <property type="term" value="F:xenobiotic transmembrane transporter activity"/>
    <property type="evidence" value="ECO:0007669"/>
    <property type="project" value="InterPro"/>
</dbReference>
<sequence>MTSSASGSLTKSTSSTDGREAGRFVEGSVHYQLSRLTGFMLLGFVAVMGANLVETLYIGSVGTIELAALGFTFPVVMSLQGVTMGLGIGASSVVSRSIGGNAVQPAKILITHSFILVIFFAVILSGSLYALLDTLFGLLGAGEQVLPLAIGYMQIWLLGFPLFAISMVGSSLMRAAGDAVKPSFLITVGA</sequence>
<feature type="transmembrane region" description="Helical" evidence="7">
    <location>
        <begin position="66"/>
        <end position="88"/>
    </location>
</feature>
<gene>
    <name evidence="8" type="ORF">METZ01_LOCUS436068</name>
</gene>
<evidence type="ECO:0000256" key="1">
    <source>
        <dbReference type="ARBA" id="ARBA00004651"/>
    </source>
</evidence>
<dbReference type="GO" id="GO:0005886">
    <property type="term" value="C:plasma membrane"/>
    <property type="evidence" value="ECO:0007669"/>
    <property type="project" value="UniProtKB-SubCell"/>
</dbReference>
<feature type="transmembrane region" description="Helical" evidence="7">
    <location>
        <begin position="39"/>
        <end position="60"/>
    </location>
</feature>
<name>A0A382YJ22_9ZZZZ</name>
<organism evidence="8">
    <name type="scientific">marine metagenome</name>
    <dbReference type="NCBI Taxonomy" id="408172"/>
    <lineage>
        <taxon>unclassified sequences</taxon>
        <taxon>metagenomes</taxon>
        <taxon>ecological metagenomes</taxon>
    </lineage>
</organism>
<dbReference type="PANTHER" id="PTHR43549:SF3">
    <property type="entry name" value="MULTIDRUG RESISTANCE PROTEIN YPNP-RELATED"/>
    <property type="match status" value="1"/>
</dbReference>
<dbReference type="Pfam" id="PF01554">
    <property type="entry name" value="MatE"/>
    <property type="match status" value="1"/>
</dbReference>
<evidence type="ECO:0000256" key="5">
    <source>
        <dbReference type="ARBA" id="ARBA00022989"/>
    </source>
</evidence>
<evidence type="ECO:0000313" key="8">
    <source>
        <dbReference type="EMBL" id="SVD83214.1"/>
    </source>
</evidence>
<proteinExistence type="predicted"/>
<dbReference type="AlphaFoldDB" id="A0A382YJ22"/>
<protein>
    <recommendedName>
        <fullName evidence="9">Polysaccharide biosynthesis protein C-terminal domain-containing protein</fullName>
    </recommendedName>
</protein>
<dbReference type="PANTHER" id="PTHR43549">
    <property type="entry name" value="MULTIDRUG RESISTANCE PROTEIN YPNP-RELATED"/>
    <property type="match status" value="1"/>
</dbReference>
<evidence type="ECO:0000256" key="7">
    <source>
        <dbReference type="SAM" id="Phobius"/>
    </source>
</evidence>
<evidence type="ECO:0008006" key="9">
    <source>
        <dbReference type="Google" id="ProtNLM"/>
    </source>
</evidence>
<dbReference type="InterPro" id="IPR002528">
    <property type="entry name" value="MATE_fam"/>
</dbReference>
<evidence type="ECO:0000256" key="6">
    <source>
        <dbReference type="ARBA" id="ARBA00023136"/>
    </source>
</evidence>
<evidence type="ECO:0000256" key="4">
    <source>
        <dbReference type="ARBA" id="ARBA00022692"/>
    </source>
</evidence>
<dbReference type="GO" id="GO:0015297">
    <property type="term" value="F:antiporter activity"/>
    <property type="evidence" value="ECO:0007669"/>
    <property type="project" value="InterPro"/>
</dbReference>
<feature type="transmembrane region" description="Helical" evidence="7">
    <location>
        <begin position="109"/>
        <end position="132"/>
    </location>
</feature>
<evidence type="ECO:0000256" key="2">
    <source>
        <dbReference type="ARBA" id="ARBA00022448"/>
    </source>
</evidence>
<keyword evidence="3" id="KW-1003">Cell membrane</keyword>
<dbReference type="EMBL" id="UINC01176199">
    <property type="protein sequence ID" value="SVD83214.1"/>
    <property type="molecule type" value="Genomic_DNA"/>
</dbReference>
<feature type="non-terminal residue" evidence="8">
    <location>
        <position position="190"/>
    </location>
</feature>